<dbReference type="STRING" id="322104.A3GID8"/>
<organism evidence="1 2">
    <name type="scientific">Scheffersomyces stipitis (strain ATCC 58785 / CBS 6054 / NBRC 10063 / NRRL Y-11545)</name>
    <name type="common">Yeast</name>
    <name type="synonym">Pichia stipitis</name>
    <dbReference type="NCBI Taxonomy" id="322104"/>
    <lineage>
        <taxon>Eukaryota</taxon>
        <taxon>Fungi</taxon>
        <taxon>Dikarya</taxon>
        <taxon>Ascomycota</taxon>
        <taxon>Saccharomycotina</taxon>
        <taxon>Pichiomycetes</taxon>
        <taxon>Debaryomycetaceae</taxon>
        <taxon>Scheffersomyces</taxon>
    </lineage>
</organism>
<dbReference type="InterPro" id="IPR013241">
    <property type="entry name" value="RNase_P_Pop3"/>
</dbReference>
<sequence length="264" mass="29722">MAKQGKKVRNKSSKAITGSLKDLDQKRKQVFKPVLDNPFTQSNLWPFIKPELAEQIIQLLELILAPIGNYYKLSREIKQSGREIAVKPPVPHNYHDILVGFNSTVSSLERQARRRIISFNDKNAATTAENTTQKYFKYVFVTKYDITPTVITSMFPMLTYTSSRSSSDRVKLVQLPRGASTRISEVLGIENSGIVALTADIVEATGLYQLIDSEVADVNIPWLQQLLDEDHLTDLESLASKFLATSAPVLPKKNDQKAKNREEK</sequence>
<dbReference type="RefSeq" id="XP_001386997.2">
    <property type="nucleotide sequence ID" value="XM_001386960.1"/>
</dbReference>
<evidence type="ECO:0000313" key="2">
    <source>
        <dbReference type="Proteomes" id="UP000002258"/>
    </source>
</evidence>
<dbReference type="FunCoup" id="A3GID8">
    <property type="interactions" value="111"/>
</dbReference>
<dbReference type="GO" id="GO:0005829">
    <property type="term" value="C:cytosol"/>
    <property type="evidence" value="ECO:0007669"/>
    <property type="project" value="TreeGrafter"/>
</dbReference>
<dbReference type="EMBL" id="AAVQ01000002">
    <property type="protein sequence ID" value="EAZ62974.2"/>
    <property type="molecule type" value="Genomic_DNA"/>
</dbReference>
<dbReference type="Pfam" id="PF08228">
    <property type="entry name" value="RNase_P_pop3"/>
    <property type="match status" value="1"/>
</dbReference>
<gene>
    <name evidence="1" type="primary">POP3</name>
    <name evidence="1" type="ORF">PICST_53125</name>
</gene>
<dbReference type="GO" id="GO:0008033">
    <property type="term" value="P:tRNA processing"/>
    <property type="evidence" value="ECO:0007669"/>
    <property type="project" value="InterPro"/>
</dbReference>
<dbReference type="GO" id="GO:0006364">
    <property type="term" value="P:rRNA processing"/>
    <property type="evidence" value="ECO:0007669"/>
    <property type="project" value="InterPro"/>
</dbReference>
<dbReference type="InParanoid" id="A3GID8"/>
<proteinExistence type="predicted"/>
<dbReference type="KEGG" id="pic:PICST_53125"/>
<dbReference type="GO" id="GO:0000172">
    <property type="term" value="C:ribonuclease MRP complex"/>
    <property type="evidence" value="ECO:0007669"/>
    <property type="project" value="TreeGrafter"/>
</dbReference>
<dbReference type="OrthoDB" id="20109at2759"/>
<dbReference type="GO" id="GO:0005655">
    <property type="term" value="C:nucleolar ribonuclease P complex"/>
    <property type="evidence" value="ECO:0007669"/>
    <property type="project" value="TreeGrafter"/>
</dbReference>
<reference evidence="1 2" key="1">
    <citation type="journal article" date="2007" name="Nat. Biotechnol.">
        <title>Genome sequence of the lignocellulose-bioconverting and xylose-fermenting yeast Pichia stipitis.</title>
        <authorList>
            <person name="Jeffries T.W."/>
            <person name="Grigoriev I.V."/>
            <person name="Grimwood J."/>
            <person name="Laplaza J.M."/>
            <person name="Aerts A."/>
            <person name="Salamov A."/>
            <person name="Schmutz J."/>
            <person name="Lindquist E."/>
            <person name="Dehal P."/>
            <person name="Shapiro H."/>
            <person name="Jin Y.S."/>
            <person name="Passoth V."/>
            <person name="Richardson P.M."/>
        </authorList>
    </citation>
    <scope>NUCLEOTIDE SEQUENCE [LARGE SCALE GENOMIC DNA]</scope>
    <source>
        <strain evidence="2">ATCC 58785 / CBS 6054 / NBRC 10063 / NRRL Y-11545</strain>
    </source>
</reference>
<dbReference type="PANTHER" id="PTHR28272:SF1">
    <property type="entry name" value="RIBONUCLEASES P_MRP PROTEIN SUBUNIT POP3"/>
    <property type="match status" value="1"/>
</dbReference>
<evidence type="ECO:0000313" key="1">
    <source>
        <dbReference type="EMBL" id="EAZ62974.2"/>
    </source>
</evidence>
<dbReference type="GeneID" id="4852037"/>
<dbReference type="PANTHER" id="PTHR28272">
    <property type="entry name" value="RIBONUCLEASES P/MRP PROTEIN SUBUNIT POP3"/>
    <property type="match status" value="1"/>
</dbReference>
<dbReference type="Proteomes" id="UP000002258">
    <property type="component" value="Chromosome 1"/>
</dbReference>
<dbReference type="GO" id="GO:0000171">
    <property type="term" value="F:ribonuclease MRP activity"/>
    <property type="evidence" value="ECO:0007669"/>
    <property type="project" value="TreeGrafter"/>
</dbReference>
<protein>
    <submittedName>
        <fullName evidence="1">RNase P and RNase MRP subunit</fullName>
    </submittedName>
</protein>
<dbReference type="OMA" id="QWPFIEP"/>
<dbReference type="AlphaFoldDB" id="A3GID8"/>
<feature type="non-terminal residue" evidence="1">
    <location>
        <position position="264"/>
    </location>
</feature>
<dbReference type="eggNOG" id="ENOG502S6UT">
    <property type="taxonomic scope" value="Eukaryota"/>
</dbReference>
<comment type="caution">
    <text evidence="1">The sequence shown here is derived from an EMBL/GenBank/DDBJ whole genome shotgun (WGS) entry which is preliminary data.</text>
</comment>
<dbReference type="GO" id="GO:0004526">
    <property type="term" value="F:ribonuclease P activity"/>
    <property type="evidence" value="ECO:0007669"/>
    <property type="project" value="TreeGrafter"/>
</dbReference>
<keyword evidence="2" id="KW-1185">Reference proteome</keyword>
<dbReference type="HOGENOM" id="CLU_047273_0_0_1"/>
<name>A3GID8_PICST</name>
<dbReference type="GO" id="GO:0034965">
    <property type="term" value="P:intronic box C/D snoRNA processing"/>
    <property type="evidence" value="ECO:0007669"/>
    <property type="project" value="TreeGrafter"/>
</dbReference>
<accession>A3GID8</accession>